<evidence type="ECO:0000313" key="2">
    <source>
        <dbReference type="Proteomes" id="UP000002487"/>
    </source>
</evidence>
<accession>Q8TL65</accession>
<dbReference type="InterPro" id="IPR019587">
    <property type="entry name" value="Polyketide_cyclase/dehydratase"/>
</dbReference>
<dbReference type="KEGG" id="mac:MA_3175"/>
<evidence type="ECO:0008006" key="3">
    <source>
        <dbReference type="Google" id="ProtNLM"/>
    </source>
</evidence>
<dbReference type="Proteomes" id="UP000002487">
    <property type="component" value="Chromosome"/>
</dbReference>
<dbReference type="EnsemblBacteria" id="AAM06548">
    <property type="protein sequence ID" value="AAM06548"/>
    <property type="gene ID" value="MA_3175"/>
</dbReference>
<keyword evidence="2" id="KW-1185">Reference proteome</keyword>
<organism evidence="1 2">
    <name type="scientific">Methanosarcina acetivorans (strain ATCC 35395 / DSM 2834 / JCM 12185 / C2A)</name>
    <dbReference type="NCBI Taxonomy" id="188937"/>
    <lineage>
        <taxon>Archaea</taxon>
        <taxon>Methanobacteriati</taxon>
        <taxon>Methanobacteriota</taxon>
        <taxon>Stenosarchaea group</taxon>
        <taxon>Methanomicrobia</taxon>
        <taxon>Methanosarcinales</taxon>
        <taxon>Methanosarcinaceae</taxon>
        <taxon>Methanosarcina</taxon>
    </lineage>
</organism>
<sequence>MRDKKQVFQLPINKGRMGKQNMITLKDSVVINRPPEVVFSWFAHFEENCKAWHKDHVLARWVKGRNFEKGSVLYAEEYLGGKLEKLSFEITNCVPNELIEYKVLFPESIICSKGSFSIKPADGGSVFTATLSFRFGRVLSKLAGKRVEAIRVHMREEGENLKVLLEK</sequence>
<proteinExistence type="predicted"/>
<evidence type="ECO:0000313" key="1">
    <source>
        <dbReference type="EMBL" id="AAM06548.1"/>
    </source>
</evidence>
<dbReference type="EMBL" id="AE010299">
    <property type="protein sequence ID" value="AAM06548.1"/>
    <property type="molecule type" value="Genomic_DNA"/>
</dbReference>
<dbReference type="AlphaFoldDB" id="Q8TL65"/>
<reference evidence="1 2" key="1">
    <citation type="journal article" date="2002" name="Genome Res.">
        <title>The genome of Methanosarcina acetivorans reveals extensive metabolic and physiological diversity.</title>
        <authorList>
            <person name="Galagan J.E."/>
            <person name="Nusbaum C."/>
            <person name="Roy A."/>
            <person name="Endrizzi M.G."/>
            <person name="Macdonald P."/>
            <person name="FitzHugh W."/>
            <person name="Calvo S."/>
            <person name="Engels R."/>
            <person name="Smirnov S."/>
            <person name="Atnoor D."/>
            <person name="Brown A."/>
            <person name="Allen N."/>
            <person name="Naylor J."/>
            <person name="Stange-Thomann N."/>
            <person name="DeArellano K."/>
            <person name="Johnson R."/>
            <person name="Linton L."/>
            <person name="McEwan P."/>
            <person name="McKernan K."/>
            <person name="Talamas J."/>
            <person name="Tirrell A."/>
            <person name="Ye W."/>
            <person name="Zimmer A."/>
            <person name="Barber R.D."/>
            <person name="Cann I."/>
            <person name="Graham D.E."/>
            <person name="Grahame D.A."/>
            <person name="Guss A."/>
            <person name="Hedderich R."/>
            <person name="Ingram-Smith C."/>
            <person name="Kuettner C.H."/>
            <person name="Krzycki J.A."/>
            <person name="Leigh J.A."/>
            <person name="Li W."/>
            <person name="Liu J."/>
            <person name="Mukhopadhyay B."/>
            <person name="Reeve J.N."/>
            <person name="Smith K."/>
            <person name="Springer T.A."/>
            <person name="Umayam L.A."/>
            <person name="White O."/>
            <person name="White R.H."/>
            <person name="de Macario E.C."/>
            <person name="Ferry J.G."/>
            <person name="Jarrell K.F."/>
            <person name="Jing H."/>
            <person name="Macario A.J.L."/>
            <person name="Paulsen I."/>
            <person name="Pritchett M."/>
            <person name="Sowers K.R."/>
            <person name="Swanson R.V."/>
            <person name="Zinder S.H."/>
            <person name="Lander E."/>
            <person name="Metcalf W.W."/>
            <person name="Birren B."/>
        </authorList>
    </citation>
    <scope>NUCLEOTIDE SEQUENCE [LARGE SCALE GENOMIC DNA]</scope>
    <source>
        <strain evidence="2">ATCC 35395 / DSM 2834 / JCM 12185 / C2A</strain>
    </source>
</reference>
<protein>
    <recommendedName>
        <fullName evidence="3">SRPBCC family protein</fullName>
    </recommendedName>
</protein>
<dbReference type="Gene3D" id="3.30.530.20">
    <property type="match status" value="1"/>
</dbReference>
<dbReference type="InterPro" id="IPR023393">
    <property type="entry name" value="START-like_dom_sf"/>
</dbReference>
<name>Q8TL65_METAC</name>
<dbReference type="HOGENOM" id="CLU_1640697_0_0_2"/>
<dbReference type="InParanoid" id="Q8TL65"/>
<gene>
    <name evidence="1" type="ordered locus">MA_3175</name>
</gene>
<dbReference type="SUPFAM" id="SSF55961">
    <property type="entry name" value="Bet v1-like"/>
    <property type="match status" value="1"/>
</dbReference>
<dbReference type="Pfam" id="PF10604">
    <property type="entry name" value="Polyketide_cyc2"/>
    <property type="match status" value="1"/>
</dbReference>
<dbReference type="CDD" id="cd07812">
    <property type="entry name" value="SRPBCC"/>
    <property type="match status" value="1"/>
</dbReference>